<keyword evidence="9" id="KW-1185">Reference proteome</keyword>
<dbReference type="SUPFAM" id="SSF63446">
    <property type="entry name" value="Type I dockerin domain"/>
    <property type="match status" value="1"/>
</dbReference>
<comment type="similarity">
    <text evidence="5 6">Belongs to the glycosyl hydrolase 9 (cellulase E) family.</text>
</comment>
<dbReference type="InterPro" id="IPR018221">
    <property type="entry name" value="Glyco_hydro_9_His_AS"/>
</dbReference>
<dbReference type="InterPro" id="IPR001701">
    <property type="entry name" value="Glyco_hydro_9"/>
</dbReference>
<comment type="catalytic activity">
    <reaction evidence="6">
        <text>Endohydrolysis of (1-&gt;4)-beta-D-glucosidic linkages in cellulose, lichenin and cereal beta-D-glucans.</text>
        <dbReference type="EC" id="3.2.1.4"/>
    </reaction>
</comment>
<dbReference type="InterPro" id="IPR008928">
    <property type="entry name" value="6-hairpin_glycosidase_sf"/>
</dbReference>
<dbReference type="Gene3D" id="1.10.1330.10">
    <property type="entry name" value="Dockerin domain"/>
    <property type="match status" value="1"/>
</dbReference>
<dbReference type="Gene3D" id="1.50.10.10">
    <property type="match status" value="1"/>
</dbReference>
<dbReference type="EMBL" id="JACSRA010000002">
    <property type="protein sequence ID" value="MBD7910151.1"/>
    <property type="molecule type" value="Genomic_DNA"/>
</dbReference>
<dbReference type="RefSeq" id="WP_191767595.1">
    <property type="nucleotide sequence ID" value="NZ_JACSRA010000002.1"/>
</dbReference>
<dbReference type="InterPro" id="IPR036439">
    <property type="entry name" value="Dockerin_dom_sf"/>
</dbReference>
<evidence type="ECO:0000256" key="6">
    <source>
        <dbReference type="RuleBase" id="RU361166"/>
    </source>
</evidence>
<dbReference type="InterPro" id="IPR002105">
    <property type="entry name" value="Dockerin_1_rpt"/>
</dbReference>
<feature type="domain" description="Dockerin" evidence="7">
    <location>
        <begin position="459"/>
        <end position="516"/>
    </location>
</feature>
<keyword evidence="1 5" id="KW-0378">Hydrolase</keyword>
<protein>
    <recommendedName>
        <fullName evidence="6">Endoglucanase</fullName>
        <ecNumber evidence="6">3.2.1.4</ecNumber>
    </recommendedName>
</protein>
<keyword evidence="6" id="KW-0136">Cellulose degradation</keyword>
<organism evidence="8 9">
    <name type="scientific">Clostridium cibarium</name>
    <dbReference type="NCBI Taxonomy" id="2762247"/>
    <lineage>
        <taxon>Bacteria</taxon>
        <taxon>Bacillati</taxon>
        <taxon>Bacillota</taxon>
        <taxon>Clostridia</taxon>
        <taxon>Eubacteriales</taxon>
        <taxon>Clostridiaceae</taxon>
        <taxon>Clostridium</taxon>
    </lineage>
</organism>
<reference evidence="8 9" key="1">
    <citation type="submission" date="2020-08" db="EMBL/GenBank/DDBJ databases">
        <title>A Genomic Blueprint of the Chicken Gut Microbiome.</title>
        <authorList>
            <person name="Gilroy R."/>
            <person name="Ravi A."/>
            <person name="Getino M."/>
            <person name="Pursley I."/>
            <person name="Horton D.L."/>
            <person name="Alikhan N.-F."/>
            <person name="Baker D."/>
            <person name="Gharbi K."/>
            <person name="Hall N."/>
            <person name="Watson M."/>
            <person name="Adriaenssens E.M."/>
            <person name="Foster-Nyarko E."/>
            <person name="Jarju S."/>
            <person name="Secka A."/>
            <person name="Antonio M."/>
            <person name="Oren A."/>
            <person name="Chaudhuri R."/>
            <person name="La Ragione R.M."/>
            <person name="Hildebrand F."/>
            <person name="Pallen M.J."/>
        </authorList>
    </citation>
    <scope>NUCLEOTIDE SEQUENCE [LARGE SCALE GENOMIC DNA]</scope>
    <source>
        <strain evidence="8 9">Sa3CVN1</strain>
    </source>
</reference>
<evidence type="ECO:0000313" key="8">
    <source>
        <dbReference type="EMBL" id="MBD7910151.1"/>
    </source>
</evidence>
<evidence type="ECO:0000313" key="9">
    <source>
        <dbReference type="Proteomes" id="UP000627781"/>
    </source>
</evidence>
<evidence type="ECO:0000256" key="5">
    <source>
        <dbReference type="PROSITE-ProRule" id="PRU10059"/>
    </source>
</evidence>
<dbReference type="InterPro" id="IPR012341">
    <property type="entry name" value="6hp_glycosidase-like_sf"/>
</dbReference>
<dbReference type="CDD" id="cd14256">
    <property type="entry name" value="Dockerin_I"/>
    <property type="match status" value="1"/>
</dbReference>
<dbReference type="InterPro" id="IPR016134">
    <property type="entry name" value="Dockerin_dom"/>
</dbReference>
<dbReference type="GO" id="GO:0016787">
    <property type="term" value="F:hydrolase activity"/>
    <property type="evidence" value="ECO:0007669"/>
    <property type="project" value="UniProtKB-KW"/>
</dbReference>
<gene>
    <name evidence="8" type="ORF">H9661_02165</name>
</gene>
<feature type="active site" evidence="5">
    <location>
        <position position="389"/>
    </location>
</feature>
<sequence length="516" mass="57095">MIKKSRSYIALITALGIMATAIIPGRIARASEGMDYKTALKDSIIFYDANKCGKDAGENNEFDWRGACHTTDGSDVGLDLSGGYHDAGDHVKFGLPQGYAASVMGWALYEFKDGFDLSGNTSKQLQQLKHFTDYFLKCHPTQNIFYYQVGDGDVDHNYWGSPEKQPGSRKTLFVADSGKPASDVLGETSAALSLMYLNYKGKDISYANKCLQAAKELYNMGKNNRGCGNGQSYYVSSQYNDDLAWAATWLYKAAGDNQYLSDAKELIMSNSSSLDDNWTMCWNSMKLPVILKLAEITGEAKYKSAMKYNLDYWKNSIKTTPGGLKYLTEWGVLRYSAAESMLALAYYKQTKDESLKNFAKSQLDYILGKNPKNMSYVVGFGSNYPKHPHHRAANGYTNDNHDNEKEAKYVLTGALVGGPDANDNYVEDINQYQFTEVAIDYNAGLVGALSGMVQYTYEKSVLLGDVDGDGQITMSDVIALKKYLLGKSGDINTKAADVNNDGEVDIADLYDIYDLL</sequence>
<dbReference type="EC" id="3.2.1.4" evidence="6"/>
<evidence type="ECO:0000256" key="1">
    <source>
        <dbReference type="ARBA" id="ARBA00022801"/>
    </source>
</evidence>
<evidence type="ECO:0000256" key="4">
    <source>
        <dbReference type="ARBA" id="ARBA00023326"/>
    </source>
</evidence>
<keyword evidence="2 5" id="KW-0119">Carbohydrate metabolism</keyword>
<dbReference type="Pfam" id="PF00759">
    <property type="entry name" value="Glyco_hydro_9"/>
    <property type="match status" value="1"/>
</dbReference>
<evidence type="ECO:0000256" key="2">
    <source>
        <dbReference type="ARBA" id="ARBA00023277"/>
    </source>
</evidence>
<evidence type="ECO:0000256" key="3">
    <source>
        <dbReference type="ARBA" id="ARBA00023295"/>
    </source>
</evidence>
<dbReference type="InterPro" id="IPR018247">
    <property type="entry name" value="EF_Hand_1_Ca_BS"/>
</dbReference>
<dbReference type="PROSITE" id="PS00592">
    <property type="entry name" value="GH9_2"/>
    <property type="match status" value="1"/>
</dbReference>
<dbReference type="PROSITE" id="PS00018">
    <property type="entry name" value="EF_HAND_1"/>
    <property type="match status" value="2"/>
</dbReference>
<dbReference type="Proteomes" id="UP000627781">
    <property type="component" value="Unassembled WGS sequence"/>
</dbReference>
<dbReference type="Pfam" id="PF00404">
    <property type="entry name" value="Dockerin_1"/>
    <property type="match status" value="1"/>
</dbReference>
<comment type="caution">
    <text evidence="8">The sequence shown here is derived from an EMBL/GenBank/DDBJ whole genome shotgun (WGS) entry which is preliminary data.</text>
</comment>
<evidence type="ECO:0000259" key="7">
    <source>
        <dbReference type="PROSITE" id="PS51766"/>
    </source>
</evidence>
<dbReference type="PANTHER" id="PTHR22298">
    <property type="entry name" value="ENDO-1,4-BETA-GLUCANASE"/>
    <property type="match status" value="1"/>
</dbReference>
<name>A0ABR8PPP5_9CLOT</name>
<accession>A0ABR8PPP5</accession>
<dbReference type="PROSITE" id="PS51766">
    <property type="entry name" value="DOCKERIN"/>
    <property type="match status" value="1"/>
</dbReference>
<dbReference type="SUPFAM" id="SSF48208">
    <property type="entry name" value="Six-hairpin glycosidases"/>
    <property type="match status" value="1"/>
</dbReference>
<proteinExistence type="inferred from homology"/>
<keyword evidence="3 5" id="KW-0326">Glycosidase</keyword>
<keyword evidence="4 5" id="KW-0624">Polysaccharide degradation</keyword>